<dbReference type="OrthoDB" id="8300130at2759"/>
<dbReference type="GO" id="GO:0005737">
    <property type="term" value="C:cytoplasm"/>
    <property type="evidence" value="ECO:0007669"/>
    <property type="project" value="TreeGrafter"/>
</dbReference>
<comment type="similarity">
    <text evidence="2 7">Belongs to the group II decarboxylase family.</text>
</comment>
<reference evidence="8" key="1">
    <citation type="journal article" date="2015" name="Nature">
        <title>Hemichordate genomes and deuterostome origins.</title>
        <authorList>
            <person name="Simakov O."/>
            <person name="Kawashima T."/>
            <person name="Marletaz F."/>
            <person name="Jenkins J."/>
            <person name="Koyanagi R."/>
            <person name="Mitros T."/>
            <person name="Hisata K."/>
            <person name="Bredeson J."/>
            <person name="Shoguchi E."/>
            <person name="Gyoja F."/>
            <person name="Yue J.X."/>
            <person name="Chen Y.C."/>
            <person name="Freeman R.M.Jr."/>
            <person name="Sasaki A."/>
            <person name="Hikosaka-Katayama T."/>
            <person name="Sato A."/>
            <person name="Fujie M."/>
            <person name="Baughman K.W."/>
            <person name="Levine J."/>
            <person name="Gonzalez P."/>
            <person name="Cameron C."/>
            <person name="Fritzenwanker J.H."/>
            <person name="Pani A.M."/>
            <person name="Goto H."/>
            <person name="Kanda M."/>
            <person name="Arakaki N."/>
            <person name="Yamasaki S."/>
            <person name="Qu J."/>
            <person name="Cree A."/>
            <person name="Ding Y."/>
            <person name="Dinh H.H."/>
            <person name="Dugan S."/>
            <person name="Holder M."/>
            <person name="Jhangiani S.N."/>
            <person name="Kovar C.L."/>
            <person name="Lee S.L."/>
            <person name="Lewis L.R."/>
            <person name="Morton D."/>
            <person name="Nazareth L.V."/>
            <person name="Okwuonu G."/>
            <person name="Santibanez J."/>
            <person name="Chen R."/>
            <person name="Richards S."/>
            <person name="Muzny D.M."/>
            <person name="Gillis A."/>
            <person name="Peshkin L."/>
            <person name="Wu M."/>
            <person name="Humphreys T."/>
            <person name="Su Y.H."/>
            <person name="Putnam N.H."/>
            <person name="Schmutz J."/>
            <person name="Fujiyama A."/>
            <person name="Yu J.K."/>
            <person name="Tagawa K."/>
            <person name="Worley K.C."/>
            <person name="Gibbs R.A."/>
            <person name="Kirschner M.W."/>
            <person name="Lowe C.J."/>
            <person name="Satoh N."/>
            <person name="Rokhsar D.S."/>
            <person name="Gerhart J."/>
        </authorList>
    </citation>
    <scope>NUCLEOTIDE SEQUENCE</scope>
</reference>
<comment type="cofactor">
    <cofactor evidence="1 6 7">
        <name>pyridoxal 5'-phosphate</name>
        <dbReference type="ChEBI" id="CHEBI:597326"/>
    </cofactor>
</comment>
<sequence length="476" mass="53143">MENRYLEPDADTRKGLLSKVIEFTEEYIKIVEENNVKPYYMGTNKGSGLRASSIHEHGADLDDILTTYKDHVLREGLQMQHGHNFVYQLCGSTFSSALASYLASRTNPFPGQFVSCPGAVRMENMIIEWAAGLMGFPKGFGGNITSGGSMATLLAITAARENANVLAKDFHRLVIYATRCTNSCLNKALLTIGLKEAVIRNIPIDSDYQIDTENLRKTIERDTEAGLIPFLIGASIGRTVTGSVDPIGELADIAHEYNVWLHVDAAYGGFLVLAEELKSCFKDVYRVDSIIMDPHKALFVPFGHGIVILKNGGLLKACYGSHKWYFDSAYPPEEEDSPLDLSIETSKPFRALTIWLPLKLHGVGAFRSYLQEKVLLARYLFKNMKETPGFCVGPYPHLTVVLFKYDTGDKTKNDKFNRRLQKIIMQDYGFNLSANVVNGEVYIRACVLNMYTNIKTVDKLISSIKLSVATIQQEFL</sequence>
<feature type="modified residue" description="N6-(pyridoxal phosphate)lysine" evidence="6">
    <location>
        <position position="296"/>
    </location>
</feature>
<accession>A0A0U2UU08</accession>
<dbReference type="InterPro" id="IPR010977">
    <property type="entry name" value="Aromatic_deC"/>
</dbReference>
<evidence type="ECO:0000256" key="2">
    <source>
        <dbReference type="ARBA" id="ARBA00009533"/>
    </source>
</evidence>
<dbReference type="GO" id="GO:0016831">
    <property type="term" value="F:carboxy-lyase activity"/>
    <property type="evidence" value="ECO:0007669"/>
    <property type="project" value="UniProtKB-KW"/>
</dbReference>
<evidence type="ECO:0000256" key="4">
    <source>
        <dbReference type="ARBA" id="ARBA00022898"/>
    </source>
</evidence>
<evidence type="ECO:0000256" key="6">
    <source>
        <dbReference type="PIRSR" id="PIRSR602129-50"/>
    </source>
</evidence>
<dbReference type="SUPFAM" id="SSF53383">
    <property type="entry name" value="PLP-dependent transferases"/>
    <property type="match status" value="1"/>
</dbReference>
<dbReference type="GO" id="GO:0019752">
    <property type="term" value="P:carboxylic acid metabolic process"/>
    <property type="evidence" value="ECO:0007669"/>
    <property type="project" value="InterPro"/>
</dbReference>
<evidence type="ECO:0000313" key="8">
    <source>
        <dbReference type="EMBL" id="ALR88599.1"/>
    </source>
</evidence>
<dbReference type="PANTHER" id="PTHR11999">
    <property type="entry name" value="GROUP II PYRIDOXAL-5-PHOSPHATE DECARBOXYLASE"/>
    <property type="match status" value="1"/>
</dbReference>
<keyword evidence="3" id="KW-0210">Decarboxylase</keyword>
<protein>
    <submittedName>
        <fullName evidence="8">Aromatic amino acid decarboxylase microbial-like 355</fullName>
    </submittedName>
</protein>
<dbReference type="Pfam" id="PF00282">
    <property type="entry name" value="Pyridoxal_deC"/>
    <property type="match status" value="1"/>
</dbReference>
<organism evidence="8">
    <name type="scientific">Saccoglossus kowalevskii</name>
    <name type="common">Acorn worm</name>
    <dbReference type="NCBI Taxonomy" id="10224"/>
    <lineage>
        <taxon>Eukaryota</taxon>
        <taxon>Metazoa</taxon>
        <taxon>Hemichordata</taxon>
        <taxon>Enteropneusta</taxon>
        <taxon>Harrimaniidae</taxon>
        <taxon>Saccoglossus</taxon>
    </lineage>
</organism>
<dbReference type="AlphaFoldDB" id="A0A0U2UU08"/>
<evidence type="ECO:0000256" key="1">
    <source>
        <dbReference type="ARBA" id="ARBA00001933"/>
    </source>
</evidence>
<dbReference type="PANTHER" id="PTHR11999:SF70">
    <property type="entry name" value="MIP05841P"/>
    <property type="match status" value="1"/>
</dbReference>
<evidence type="ECO:0000256" key="3">
    <source>
        <dbReference type="ARBA" id="ARBA00022793"/>
    </source>
</evidence>
<dbReference type="Gene3D" id="3.90.1150.10">
    <property type="entry name" value="Aspartate Aminotransferase, domain 1"/>
    <property type="match status" value="1"/>
</dbReference>
<keyword evidence="5 7" id="KW-0456">Lyase</keyword>
<evidence type="ECO:0000256" key="7">
    <source>
        <dbReference type="RuleBase" id="RU000382"/>
    </source>
</evidence>
<keyword evidence="4 6" id="KW-0663">Pyridoxal phosphate</keyword>
<evidence type="ECO:0000256" key="5">
    <source>
        <dbReference type="ARBA" id="ARBA00023239"/>
    </source>
</evidence>
<dbReference type="InterPro" id="IPR002129">
    <property type="entry name" value="PyrdxlP-dep_de-COase"/>
</dbReference>
<dbReference type="InterPro" id="IPR015421">
    <property type="entry name" value="PyrdxlP-dep_Trfase_major"/>
</dbReference>
<dbReference type="EMBL" id="KT876101">
    <property type="protein sequence ID" value="ALR88599.1"/>
    <property type="molecule type" value="mRNA"/>
</dbReference>
<proteinExistence type="evidence at transcript level"/>
<dbReference type="GO" id="GO:0030170">
    <property type="term" value="F:pyridoxal phosphate binding"/>
    <property type="evidence" value="ECO:0007669"/>
    <property type="project" value="InterPro"/>
</dbReference>
<dbReference type="InterPro" id="IPR015424">
    <property type="entry name" value="PyrdxlP-dep_Trfase"/>
</dbReference>
<name>A0A0U2UU08_SACKO</name>
<dbReference type="InterPro" id="IPR015422">
    <property type="entry name" value="PyrdxlP-dep_Trfase_small"/>
</dbReference>
<dbReference type="Gene3D" id="3.40.640.10">
    <property type="entry name" value="Type I PLP-dependent aspartate aminotransferase-like (Major domain)"/>
    <property type="match status" value="1"/>
</dbReference>